<dbReference type="OrthoDB" id="3712030at2"/>
<name>A0A345PK77_9BACI</name>
<dbReference type="NCBIfam" id="NF040739">
    <property type="entry name" value="ornith_OrtA"/>
    <property type="match status" value="1"/>
</dbReference>
<organism evidence="1 2">
    <name type="scientific">Oceanobacillus zhaokaii</name>
    <dbReference type="NCBI Taxonomy" id="2052660"/>
    <lineage>
        <taxon>Bacteria</taxon>
        <taxon>Bacillati</taxon>
        <taxon>Bacillota</taxon>
        <taxon>Bacilli</taxon>
        <taxon>Bacillales</taxon>
        <taxon>Bacillaceae</taxon>
        <taxon>Oceanobacillus</taxon>
    </lineage>
</organism>
<dbReference type="Proteomes" id="UP000253908">
    <property type="component" value="Chromosome"/>
</dbReference>
<keyword evidence="2" id="KW-1185">Reference proteome</keyword>
<dbReference type="InterPro" id="IPR047755">
    <property type="entry name" value="OrtA"/>
</dbReference>
<evidence type="ECO:0000313" key="2">
    <source>
        <dbReference type="Proteomes" id="UP000253908"/>
    </source>
</evidence>
<protein>
    <submittedName>
        <fullName evidence="1">2-amino-4-ketopentanoate thiolase</fullName>
    </submittedName>
</protein>
<sequence>MNIVKKGTWVEVKNIILNPEDRLSQLPKDTKEVPYEMKVKGFLANDANINENATIRTLSGRLIKGELTQLQPEYNHSFGPPVIELLHIGEEEINILNNRQ</sequence>
<dbReference type="Pfam" id="PF22010">
    <property type="entry name" value="OrtA"/>
    <property type="match status" value="1"/>
</dbReference>
<dbReference type="AlphaFoldDB" id="A0A345PK77"/>
<dbReference type="KEGG" id="ocn:CUC15_16350"/>
<reference evidence="2" key="1">
    <citation type="submission" date="2017-11" db="EMBL/GenBank/DDBJ databases">
        <authorList>
            <person name="Zhu W."/>
        </authorList>
    </citation>
    <scope>NUCLEOTIDE SEQUENCE [LARGE SCALE GENOMIC DNA]</scope>
    <source>
        <strain evidence="2">160</strain>
    </source>
</reference>
<dbReference type="EMBL" id="CP024848">
    <property type="protein sequence ID" value="AXI10407.1"/>
    <property type="molecule type" value="Genomic_DNA"/>
</dbReference>
<gene>
    <name evidence="1" type="ORF">CUC15_16350</name>
</gene>
<evidence type="ECO:0000313" key="1">
    <source>
        <dbReference type="EMBL" id="AXI10407.1"/>
    </source>
</evidence>
<proteinExistence type="predicted"/>
<dbReference type="RefSeq" id="WP_114917693.1">
    <property type="nucleotide sequence ID" value="NZ_CP024848.1"/>
</dbReference>
<accession>A0A345PK77</accession>